<sequence length="74" mass="8245">MNTITKELDRIITEYTPIVAEGHRVSIGLLDGILLLQKGNEEEGEASMVIRVDALTERLSLTVEELFENGEEMA</sequence>
<dbReference type="EMBL" id="LVYK01000026">
    <property type="protein sequence ID" value="RAS76693.1"/>
    <property type="molecule type" value="Genomic_DNA"/>
</dbReference>
<keyword evidence="1" id="KW-0614">Plasmid</keyword>
<reference evidence="1 2" key="1">
    <citation type="submission" date="2016-03" db="EMBL/GenBank/DDBJ databases">
        <title>Comparison of Bacillus endophyticus and B. anthracis characteristics using whole genome sequence analysis and microbiological techniques.</title>
        <authorList>
            <person name="Lekota K.E."/>
            <person name="Mafofo J."/>
            <person name="Rees J."/>
            <person name="Muchadeyi F.C."/>
            <person name="Madoroba E."/>
            <person name="Van Heerden H."/>
        </authorList>
    </citation>
    <scope>NUCLEOTIDE SEQUENCE [LARGE SCALE GENOMIC DNA]</scope>
    <source>
        <strain evidence="1 2">3631_10C</strain>
        <plasmid evidence="1">pBEH1</plasmid>
    </source>
</reference>
<evidence type="ECO:0000313" key="2">
    <source>
        <dbReference type="Proteomes" id="UP000250174"/>
    </source>
</evidence>
<dbReference type="RefSeq" id="WP_113765610.1">
    <property type="nucleotide sequence ID" value="NZ_LVYK01000026.1"/>
</dbReference>
<organism evidence="1 2">
    <name type="scientific">Priestia endophytica</name>
    <dbReference type="NCBI Taxonomy" id="135735"/>
    <lineage>
        <taxon>Bacteria</taxon>
        <taxon>Bacillati</taxon>
        <taxon>Bacillota</taxon>
        <taxon>Bacilli</taxon>
        <taxon>Bacillales</taxon>
        <taxon>Bacillaceae</taxon>
        <taxon>Priestia</taxon>
    </lineage>
</organism>
<comment type="caution">
    <text evidence="1">The sequence shown here is derived from an EMBL/GenBank/DDBJ whole genome shotgun (WGS) entry which is preliminary data.</text>
</comment>
<proteinExistence type="predicted"/>
<name>A0AAX1Q942_9BACI</name>
<evidence type="ECO:0000313" key="1">
    <source>
        <dbReference type="EMBL" id="RAS76693.1"/>
    </source>
</evidence>
<accession>A0AAX1Q942</accession>
<gene>
    <name evidence="1" type="ORF">A3864_12795</name>
</gene>
<geneLocation type="plasmid" evidence="1">
    <name>pBEH1</name>
</geneLocation>
<dbReference type="Proteomes" id="UP000250174">
    <property type="component" value="Unassembled WGS sequence"/>
</dbReference>
<dbReference type="AlphaFoldDB" id="A0AAX1Q942"/>
<protein>
    <submittedName>
        <fullName evidence="1">Uncharacterized protein</fullName>
    </submittedName>
</protein>